<dbReference type="Proteomes" id="UP000244128">
    <property type="component" value="Unassembled WGS sequence"/>
</dbReference>
<feature type="binding site" evidence="6">
    <location>
        <position position="242"/>
    </location>
    <ligand>
        <name>S-adenosyl-L-methionine</name>
        <dbReference type="ChEBI" id="CHEBI:59789"/>
    </ligand>
</feature>
<dbReference type="SUPFAM" id="SSF53335">
    <property type="entry name" value="S-adenosyl-L-methionine-dependent methyltransferases"/>
    <property type="match status" value="1"/>
</dbReference>
<feature type="binding site" evidence="6">
    <location>
        <position position="151"/>
    </location>
    <ligand>
        <name>S-adenosyl-L-methionine</name>
        <dbReference type="ChEBI" id="CHEBI:59789"/>
    </ligand>
</feature>
<dbReference type="AlphaFoldDB" id="A0A2T5HYR7"/>
<dbReference type="GO" id="GO:0016279">
    <property type="term" value="F:protein-lysine N-methyltransferase activity"/>
    <property type="evidence" value="ECO:0007669"/>
    <property type="project" value="TreeGrafter"/>
</dbReference>
<accession>A0A2T5HYR7</accession>
<gene>
    <name evidence="6" type="primary">prmA</name>
    <name evidence="7" type="ORF">C8R26_11447</name>
</gene>
<evidence type="ECO:0000256" key="5">
    <source>
        <dbReference type="ARBA" id="ARBA00022691"/>
    </source>
</evidence>
<proteinExistence type="inferred from homology"/>
<reference evidence="7 8" key="1">
    <citation type="submission" date="2018-04" db="EMBL/GenBank/DDBJ databases">
        <title>Active sludge and wastewater microbial communities from Klosterneuburg, Austria.</title>
        <authorList>
            <person name="Wagner M."/>
        </authorList>
    </citation>
    <scope>NUCLEOTIDE SEQUENCE [LARGE SCALE GENOMIC DNA]</scope>
    <source>
        <strain evidence="7 8">Nm49</strain>
    </source>
</reference>
<feature type="binding site" evidence="6">
    <location>
        <position position="194"/>
    </location>
    <ligand>
        <name>S-adenosyl-L-methionine</name>
        <dbReference type="ChEBI" id="CHEBI:59789"/>
    </ligand>
</feature>
<comment type="function">
    <text evidence="6">Methylates ribosomal protein L11.</text>
</comment>
<sequence length="305" mass="33736">MSWVTLTIETDAAHAEVLSDALLEQGALSVDIHDAAADTQDEQMLFGEPGEPSGEIWQNAEVSALFDQDADIVAILRNVTQIIQPDQPLGYRIERIEEQDWVRLTQSQFDPIQISARLWIVPTWHQSPDPAAINLILDPGLAFGTGSHPTTQLCLGWLDQNLQPGDKIMDYGCGSGILAIAALKLGARYVTGIDIDPQAIKASQENALRNQCDPAKFHFATAHQATERSMQPEEQTDVVVANILANPLIILAPLLMQIARKHGHIVLSGILKEQAEEVKAVYQQWFDMRIAREQEGWVLLTGIKR</sequence>
<dbReference type="RefSeq" id="WP_107803519.1">
    <property type="nucleotide sequence ID" value="NZ_QAOI01000014.1"/>
</dbReference>
<dbReference type="InterPro" id="IPR004498">
    <property type="entry name" value="Ribosomal_PrmA_MeTrfase"/>
</dbReference>
<dbReference type="HAMAP" id="MF_00735">
    <property type="entry name" value="Methyltr_PrmA"/>
    <property type="match status" value="1"/>
</dbReference>
<comment type="catalytic activity">
    <reaction evidence="6">
        <text>L-lysyl-[protein] + 3 S-adenosyl-L-methionine = N(6),N(6),N(6)-trimethyl-L-lysyl-[protein] + 3 S-adenosyl-L-homocysteine + 3 H(+)</text>
        <dbReference type="Rhea" id="RHEA:54192"/>
        <dbReference type="Rhea" id="RHEA-COMP:9752"/>
        <dbReference type="Rhea" id="RHEA-COMP:13826"/>
        <dbReference type="ChEBI" id="CHEBI:15378"/>
        <dbReference type="ChEBI" id="CHEBI:29969"/>
        <dbReference type="ChEBI" id="CHEBI:57856"/>
        <dbReference type="ChEBI" id="CHEBI:59789"/>
        <dbReference type="ChEBI" id="CHEBI:61961"/>
    </reaction>
</comment>
<dbReference type="PANTHER" id="PTHR43648">
    <property type="entry name" value="ELECTRON TRANSFER FLAVOPROTEIN BETA SUBUNIT LYSINE METHYLTRANSFERASE"/>
    <property type="match status" value="1"/>
</dbReference>
<dbReference type="InterPro" id="IPR029063">
    <property type="entry name" value="SAM-dependent_MTases_sf"/>
</dbReference>
<dbReference type="PANTHER" id="PTHR43648:SF1">
    <property type="entry name" value="ELECTRON TRANSFER FLAVOPROTEIN BETA SUBUNIT LYSINE METHYLTRANSFERASE"/>
    <property type="match status" value="1"/>
</dbReference>
<evidence type="ECO:0000256" key="1">
    <source>
        <dbReference type="ARBA" id="ARBA00009741"/>
    </source>
</evidence>
<evidence type="ECO:0000256" key="4">
    <source>
        <dbReference type="ARBA" id="ARBA00022679"/>
    </source>
</evidence>
<evidence type="ECO:0000313" key="8">
    <source>
        <dbReference type="Proteomes" id="UP000244128"/>
    </source>
</evidence>
<keyword evidence="7" id="KW-0689">Ribosomal protein</keyword>
<comment type="subcellular location">
    <subcellularLocation>
        <location evidence="6">Cytoplasm</location>
    </subcellularLocation>
</comment>
<evidence type="ECO:0000256" key="6">
    <source>
        <dbReference type="HAMAP-Rule" id="MF_00735"/>
    </source>
</evidence>
<dbReference type="NCBIfam" id="TIGR00406">
    <property type="entry name" value="prmA"/>
    <property type="match status" value="1"/>
</dbReference>
<dbReference type="CDD" id="cd02440">
    <property type="entry name" value="AdoMet_MTases"/>
    <property type="match status" value="1"/>
</dbReference>
<evidence type="ECO:0000256" key="3">
    <source>
        <dbReference type="ARBA" id="ARBA00022603"/>
    </source>
</evidence>
<evidence type="ECO:0000313" key="7">
    <source>
        <dbReference type="EMBL" id="PTQ76729.1"/>
    </source>
</evidence>
<keyword evidence="3 6" id="KW-0489">Methyltransferase</keyword>
<dbReference type="GO" id="GO:0005829">
    <property type="term" value="C:cytosol"/>
    <property type="evidence" value="ECO:0007669"/>
    <property type="project" value="TreeGrafter"/>
</dbReference>
<dbReference type="Pfam" id="PF06325">
    <property type="entry name" value="PrmA"/>
    <property type="match status" value="1"/>
</dbReference>
<comment type="similarity">
    <text evidence="1 6">Belongs to the methyltransferase superfamily. PrmA family.</text>
</comment>
<name>A0A2T5HYR7_9PROT</name>
<dbReference type="EC" id="2.1.1.-" evidence="6"/>
<dbReference type="PIRSF" id="PIRSF000401">
    <property type="entry name" value="RPL11_MTase"/>
    <property type="match status" value="1"/>
</dbReference>
<dbReference type="EMBL" id="QAOI01000014">
    <property type="protein sequence ID" value="PTQ76729.1"/>
    <property type="molecule type" value="Genomic_DNA"/>
</dbReference>
<dbReference type="Gene3D" id="3.40.50.150">
    <property type="entry name" value="Vaccinia Virus protein VP39"/>
    <property type="match status" value="1"/>
</dbReference>
<protein>
    <recommendedName>
        <fullName evidence="6">Ribosomal protein L11 methyltransferase</fullName>
        <shortName evidence="6">L11 Mtase</shortName>
        <ecNumber evidence="6">2.1.1.-</ecNumber>
    </recommendedName>
</protein>
<keyword evidence="4 6" id="KW-0808">Transferase</keyword>
<keyword evidence="2 6" id="KW-0963">Cytoplasm</keyword>
<comment type="caution">
    <text evidence="7">The sequence shown here is derived from an EMBL/GenBank/DDBJ whole genome shotgun (WGS) entry which is preliminary data.</text>
</comment>
<feature type="binding site" evidence="6">
    <location>
        <position position="172"/>
    </location>
    <ligand>
        <name>S-adenosyl-L-methionine</name>
        <dbReference type="ChEBI" id="CHEBI:59789"/>
    </ligand>
</feature>
<evidence type="ECO:0000256" key="2">
    <source>
        <dbReference type="ARBA" id="ARBA00022490"/>
    </source>
</evidence>
<organism evidence="7 8">
    <name type="scientific">Nitrosomonas oligotropha</name>
    <dbReference type="NCBI Taxonomy" id="42354"/>
    <lineage>
        <taxon>Bacteria</taxon>
        <taxon>Pseudomonadati</taxon>
        <taxon>Pseudomonadota</taxon>
        <taxon>Betaproteobacteria</taxon>
        <taxon>Nitrosomonadales</taxon>
        <taxon>Nitrosomonadaceae</taxon>
        <taxon>Nitrosomonas</taxon>
    </lineage>
</organism>
<dbReference type="GO" id="GO:0032259">
    <property type="term" value="P:methylation"/>
    <property type="evidence" value="ECO:0007669"/>
    <property type="project" value="UniProtKB-KW"/>
</dbReference>
<dbReference type="GO" id="GO:0005840">
    <property type="term" value="C:ribosome"/>
    <property type="evidence" value="ECO:0007669"/>
    <property type="project" value="UniProtKB-KW"/>
</dbReference>
<keyword evidence="7" id="KW-0687">Ribonucleoprotein</keyword>
<keyword evidence="5 6" id="KW-0949">S-adenosyl-L-methionine</keyword>
<dbReference type="InterPro" id="IPR050078">
    <property type="entry name" value="Ribosomal_L11_MeTrfase_PrmA"/>
</dbReference>